<dbReference type="Pfam" id="PF13361">
    <property type="entry name" value="UvrD_C"/>
    <property type="match status" value="2"/>
</dbReference>
<evidence type="ECO:0000256" key="5">
    <source>
        <dbReference type="ARBA" id="ARBA00022840"/>
    </source>
</evidence>
<evidence type="ECO:0000313" key="15">
    <source>
        <dbReference type="Proteomes" id="UP000293142"/>
    </source>
</evidence>
<accession>A0A4Q9DV07</accession>
<evidence type="ECO:0000259" key="12">
    <source>
        <dbReference type="PROSITE" id="PS51198"/>
    </source>
</evidence>
<comment type="caution">
    <text evidence="14">The sequence shown here is derived from an EMBL/GenBank/DDBJ whole genome shotgun (WGS) entry which is preliminary data.</text>
</comment>
<dbReference type="InterPro" id="IPR000212">
    <property type="entry name" value="DNA_helicase_UvrD/REP"/>
</dbReference>
<dbReference type="InterPro" id="IPR014016">
    <property type="entry name" value="UvrD-like_ATP-bd"/>
</dbReference>
<dbReference type="GO" id="GO:0016887">
    <property type="term" value="F:ATP hydrolysis activity"/>
    <property type="evidence" value="ECO:0007669"/>
    <property type="project" value="RHEA"/>
</dbReference>
<keyword evidence="15" id="KW-1185">Reference proteome</keyword>
<keyword evidence="7" id="KW-0413">Isomerase</keyword>
<evidence type="ECO:0000259" key="13">
    <source>
        <dbReference type="PROSITE" id="PS51217"/>
    </source>
</evidence>
<evidence type="ECO:0000256" key="6">
    <source>
        <dbReference type="ARBA" id="ARBA00023125"/>
    </source>
</evidence>
<dbReference type="EC" id="5.6.2.4" evidence="9"/>
<comment type="similarity">
    <text evidence="1">Belongs to the helicase family. UvrD subfamily.</text>
</comment>
<evidence type="ECO:0000256" key="9">
    <source>
        <dbReference type="ARBA" id="ARBA00034808"/>
    </source>
</evidence>
<feature type="domain" description="UvrD-like helicase ATP-binding" evidence="12">
    <location>
        <begin position="10"/>
        <end position="285"/>
    </location>
</feature>
<dbReference type="GO" id="GO:0000725">
    <property type="term" value="P:recombinational repair"/>
    <property type="evidence" value="ECO:0007669"/>
    <property type="project" value="TreeGrafter"/>
</dbReference>
<dbReference type="PANTHER" id="PTHR11070:SF2">
    <property type="entry name" value="ATP-DEPENDENT DNA HELICASE SRS2"/>
    <property type="match status" value="1"/>
</dbReference>
<comment type="catalytic activity">
    <reaction evidence="8">
        <text>Couples ATP hydrolysis with the unwinding of duplex DNA by translocating in the 3'-5' direction.</text>
        <dbReference type="EC" id="5.6.2.4"/>
    </reaction>
</comment>
<evidence type="ECO:0000256" key="10">
    <source>
        <dbReference type="ARBA" id="ARBA00048988"/>
    </source>
</evidence>
<proteinExistence type="inferred from homology"/>
<evidence type="ECO:0000256" key="4">
    <source>
        <dbReference type="ARBA" id="ARBA00022806"/>
    </source>
</evidence>
<evidence type="ECO:0000256" key="2">
    <source>
        <dbReference type="ARBA" id="ARBA00022741"/>
    </source>
</evidence>
<dbReference type="InterPro" id="IPR027417">
    <property type="entry name" value="P-loop_NTPase"/>
</dbReference>
<organism evidence="14 15">
    <name type="scientific">Paenibacillus thalictri</name>
    <dbReference type="NCBI Taxonomy" id="2527873"/>
    <lineage>
        <taxon>Bacteria</taxon>
        <taxon>Bacillati</taxon>
        <taxon>Bacillota</taxon>
        <taxon>Bacilli</taxon>
        <taxon>Bacillales</taxon>
        <taxon>Paenibacillaceae</taxon>
        <taxon>Paenibacillus</taxon>
    </lineage>
</organism>
<dbReference type="CDD" id="cd17932">
    <property type="entry name" value="DEXQc_UvrD"/>
    <property type="match status" value="1"/>
</dbReference>
<keyword evidence="4 11" id="KW-0347">Helicase</keyword>
<dbReference type="InterPro" id="IPR014017">
    <property type="entry name" value="DNA_helicase_UvrD-like_C"/>
</dbReference>
<dbReference type="AlphaFoldDB" id="A0A4Q9DV07"/>
<feature type="domain" description="UvrD-like helicase C-terminal" evidence="13">
    <location>
        <begin position="279"/>
        <end position="519"/>
    </location>
</feature>
<dbReference type="RefSeq" id="WP_131012468.1">
    <property type="nucleotide sequence ID" value="NZ_SIRE01000004.1"/>
</dbReference>
<name>A0A4Q9DV07_9BACL</name>
<keyword evidence="3 11" id="KW-0378">Hydrolase</keyword>
<evidence type="ECO:0000256" key="11">
    <source>
        <dbReference type="PROSITE-ProRule" id="PRU00560"/>
    </source>
</evidence>
<sequence length="594" mass="68448">MRKYEKKLLQIKEDNQQYEAFQSSDNTVVLAGPGSGKTTVLTMKIVNLLMEIKEPRGLACVTFSNEAAKEFKKRLRELGVRERNNVFLGTVHSFCIAEVLIPFAKLYPHYGIPLPLRIISNKKKNILFQQVRAELGIQERDLSSTEMDSERSSSLSGQSKVNIATYDLAAKAAVLYEEKLMKMGVVDFISIVKFATQFIQNEEYVRNCLEAKFPWILIDEYQDLGRPLHEMILALMKGTKSHFFSVGDPDQSIYGFNGAVPDYLLELYALPNMRSIKLETNYRSNQDIINASEIALNSPVKRNYQAGTRINEKARFDFHVCEGEIHEQYEHVVNWVIPNCLESGIPREEIAVLVAGKAELKGLSELFDEKGIPYYLVKHEFERTQVVMWLENCSLWLSNSQEVSFESLFLFWKSLLIKHDIDISGKRIMVEKRKLYDLLKTSEAKSENLCEWIECLLDKSGLKQLLDKSDTYPDEVDNLENLLNVAREGKFTSFSIRDFGQLGKPSKQVTISTRHSSKGLEFEAVILLGLEEGYFPSFRSTTQRKIEEEHRILFVCVSRAKSRCYLVRSKIRNGRWKQPSIFWKALFDWDTQRP</sequence>
<dbReference type="InterPro" id="IPR013986">
    <property type="entry name" value="DExx_box_DNA_helicase_dom_sf"/>
</dbReference>
<evidence type="ECO:0000256" key="3">
    <source>
        <dbReference type="ARBA" id="ARBA00022801"/>
    </source>
</evidence>
<dbReference type="Proteomes" id="UP000293142">
    <property type="component" value="Unassembled WGS sequence"/>
</dbReference>
<feature type="binding site" evidence="11">
    <location>
        <begin position="31"/>
        <end position="38"/>
    </location>
    <ligand>
        <name>ATP</name>
        <dbReference type="ChEBI" id="CHEBI:30616"/>
    </ligand>
</feature>
<evidence type="ECO:0000313" key="14">
    <source>
        <dbReference type="EMBL" id="TBL80864.1"/>
    </source>
</evidence>
<dbReference type="PROSITE" id="PS51198">
    <property type="entry name" value="UVRD_HELICASE_ATP_BIND"/>
    <property type="match status" value="1"/>
</dbReference>
<dbReference type="SUPFAM" id="SSF52540">
    <property type="entry name" value="P-loop containing nucleoside triphosphate hydrolases"/>
    <property type="match status" value="1"/>
</dbReference>
<comment type="catalytic activity">
    <reaction evidence="10">
        <text>ATP + H2O = ADP + phosphate + H(+)</text>
        <dbReference type="Rhea" id="RHEA:13065"/>
        <dbReference type="ChEBI" id="CHEBI:15377"/>
        <dbReference type="ChEBI" id="CHEBI:15378"/>
        <dbReference type="ChEBI" id="CHEBI:30616"/>
        <dbReference type="ChEBI" id="CHEBI:43474"/>
        <dbReference type="ChEBI" id="CHEBI:456216"/>
        <dbReference type="EC" id="5.6.2.4"/>
    </reaction>
</comment>
<keyword evidence="2 11" id="KW-0547">Nucleotide-binding</keyword>
<keyword evidence="5 11" id="KW-0067">ATP-binding</keyword>
<keyword evidence="6" id="KW-0238">DNA-binding</keyword>
<protein>
    <recommendedName>
        <fullName evidence="9">DNA 3'-5' helicase</fullName>
        <ecNumber evidence="9">5.6.2.4</ecNumber>
    </recommendedName>
</protein>
<dbReference type="Gene3D" id="1.10.486.10">
    <property type="entry name" value="PCRA, domain 4"/>
    <property type="match status" value="1"/>
</dbReference>
<dbReference type="OrthoDB" id="9765670at2"/>
<gene>
    <name evidence="14" type="ORF">EYB31_06510</name>
</gene>
<dbReference type="PANTHER" id="PTHR11070">
    <property type="entry name" value="UVRD / RECB / PCRA DNA HELICASE FAMILY MEMBER"/>
    <property type="match status" value="1"/>
</dbReference>
<evidence type="ECO:0000256" key="1">
    <source>
        <dbReference type="ARBA" id="ARBA00009922"/>
    </source>
</evidence>
<reference evidence="14 15" key="1">
    <citation type="submission" date="2019-02" db="EMBL/GenBank/DDBJ databases">
        <title>Paenibacillus sp. nov., isolated from surface-sterilized tissue of Thalictrum simplex L.</title>
        <authorList>
            <person name="Tuo L."/>
        </authorList>
    </citation>
    <scope>NUCLEOTIDE SEQUENCE [LARGE SCALE GENOMIC DNA]</scope>
    <source>
        <strain evidence="14 15">N2SHLJ1</strain>
    </source>
</reference>
<evidence type="ECO:0000256" key="8">
    <source>
        <dbReference type="ARBA" id="ARBA00034617"/>
    </source>
</evidence>
<dbReference type="PROSITE" id="PS51217">
    <property type="entry name" value="UVRD_HELICASE_CTER"/>
    <property type="match status" value="1"/>
</dbReference>
<dbReference type="GO" id="GO:0003677">
    <property type="term" value="F:DNA binding"/>
    <property type="evidence" value="ECO:0007669"/>
    <property type="project" value="UniProtKB-KW"/>
</dbReference>
<dbReference type="GO" id="GO:0005524">
    <property type="term" value="F:ATP binding"/>
    <property type="evidence" value="ECO:0007669"/>
    <property type="project" value="UniProtKB-UniRule"/>
</dbReference>
<dbReference type="Gene3D" id="3.40.50.300">
    <property type="entry name" value="P-loop containing nucleotide triphosphate hydrolases"/>
    <property type="match status" value="2"/>
</dbReference>
<evidence type="ECO:0000256" key="7">
    <source>
        <dbReference type="ARBA" id="ARBA00023235"/>
    </source>
</evidence>
<dbReference type="GO" id="GO:0043138">
    <property type="term" value="F:3'-5' DNA helicase activity"/>
    <property type="evidence" value="ECO:0007669"/>
    <property type="project" value="UniProtKB-EC"/>
</dbReference>
<dbReference type="EMBL" id="SIRE01000004">
    <property type="protein sequence ID" value="TBL80864.1"/>
    <property type="molecule type" value="Genomic_DNA"/>
</dbReference>
<dbReference type="Pfam" id="PF00580">
    <property type="entry name" value="UvrD-helicase"/>
    <property type="match status" value="1"/>
</dbReference>
<dbReference type="Gene3D" id="1.10.10.160">
    <property type="match status" value="1"/>
</dbReference>